<dbReference type="PRINTS" id="PR01535">
    <property type="entry name" value="VOMERONASL2R"/>
</dbReference>
<evidence type="ECO:0000256" key="5">
    <source>
        <dbReference type="ARBA" id="ARBA00022989"/>
    </source>
</evidence>
<feature type="domain" description="G-protein coupled receptors family 3 profile" evidence="12">
    <location>
        <begin position="427"/>
        <end position="691"/>
    </location>
</feature>
<keyword evidence="2" id="KW-1003">Cell membrane</keyword>
<dbReference type="PRINTS" id="PR00248">
    <property type="entry name" value="GPCRMGR"/>
</dbReference>
<dbReference type="PROSITE" id="PS50259">
    <property type="entry name" value="G_PROTEIN_RECEP_F3_4"/>
    <property type="match status" value="1"/>
</dbReference>
<feature type="transmembrane region" description="Helical" evidence="11">
    <location>
        <begin position="427"/>
        <end position="450"/>
    </location>
</feature>
<dbReference type="Proteomes" id="UP001176940">
    <property type="component" value="Unassembled WGS sequence"/>
</dbReference>
<keyword evidence="6" id="KW-0297">G-protein coupled receptor</keyword>
<name>A0ABN9MHG6_9NEOB</name>
<feature type="transmembrane region" description="Helical" evidence="11">
    <location>
        <begin position="621"/>
        <end position="641"/>
    </location>
</feature>
<dbReference type="SUPFAM" id="SSF53822">
    <property type="entry name" value="Periplasmic binding protein-like I"/>
    <property type="match status" value="1"/>
</dbReference>
<feature type="transmembrane region" description="Helical" evidence="11">
    <location>
        <begin position="462"/>
        <end position="486"/>
    </location>
</feature>
<dbReference type="Gene3D" id="2.10.50.30">
    <property type="entry name" value="GPCR, family 3, nine cysteines domain"/>
    <property type="match status" value="1"/>
</dbReference>
<feature type="transmembrane region" description="Helical" evidence="11">
    <location>
        <begin position="586"/>
        <end position="609"/>
    </location>
</feature>
<protein>
    <recommendedName>
        <fullName evidence="12">G-protein coupled receptors family 3 profile domain-containing protein</fullName>
    </recommendedName>
</protein>
<comment type="subcellular location">
    <subcellularLocation>
        <location evidence="1">Cell membrane</location>
        <topology evidence="1">Multi-pass membrane protein</topology>
    </subcellularLocation>
</comment>
<dbReference type="Gene3D" id="3.40.50.2300">
    <property type="match status" value="2"/>
</dbReference>
<dbReference type="InterPro" id="IPR000068">
    <property type="entry name" value="GPCR_3_Ca_sens_rcpt-rel"/>
</dbReference>
<proteinExistence type="predicted"/>
<sequence length="693" mass="77376">MRFYAVTPPAALKITLAAGTVPSDAFQSLGLAKLVLHFGWTWVGLLAIDNDYGQQGIQMVRQEIIKGGACVAFAENIMMNQPDRNAPRIVKVIKESNVKVIVIFSTDVDLVPVLEEMLRHNITNKTFVASEAWSTSSLHSIEKFSRLLSGTIGLAFYSGSIPGLGRFLKAVHPNSSLEKDWIKIFWEQAFNCKFPLGSNTTNVSNAILNDCTGQENLENIKSSFTDVSNLRTTYSVYTAVRVVAKALKDLNNCGLMQGPLSQYRCPDIYLLHPWQLLYYMKNVRVKLSGGRELYFDENGDPPPVYDIVNWQLSSEGSIQQVKVGSYDTAASTNQFFTINTSLLLWATEDHQVPLSVCSNSCPYGFWKAARSGQPACCFECVPCPHGAITNNTNSIDCIKCPFDQWPNKEKSTCIPKSMEYLSFEDPLGTSVTAISLLSSLAPDFILRLFFQYKSSPVVKANNYSLSCLLLISLSFCFLSSMAFIGYPQPEKCLLRQATFGMVFALCISCILAKTVMVVLAFMATKPDSNLRKWATPQVSCMIVFIGFLLQFVICLSWLLLAPPFPQYSTHTQSMVIIVECNEGSSIAFWTMLGYLFFLATISFIVAFLSRRLPDSFNEAQYITFSMLSFLSVWISYIPGSLSAEGKYTVAMETFAILASSWALVICMFLPKCFIILFRPNLNSKINIMKKDRY</sequence>
<evidence type="ECO:0000256" key="7">
    <source>
        <dbReference type="ARBA" id="ARBA00023136"/>
    </source>
</evidence>
<keyword evidence="14" id="KW-1185">Reference proteome</keyword>
<reference evidence="13" key="1">
    <citation type="submission" date="2023-07" db="EMBL/GenBank/DDBJ databases">
        <authorList>
            <person name="Stuckert A."/>
        </authorList>
    </citation>
    <scope>NUCLEOTIDE SEQUENCE</scope>
</reference>
<keyword evidence="3 11" id="KW-0812">Transmembrane</keyword>
<dbReference type="Pfam" id="PF01094">
    <property type="entry name" value="ANF_receptor"/>
    <property type="match status" value="1"/>
</dbReference>
<evidence type="ECO:0000256" key="10">
    <source>
        <dbReference type="ARBA" id="ARBA00023224"/>
    </source>
</evidence>
<evidence type="ECO:0000259" key="12">
    <source>
        <dbReference type="PROSITE" id="PS50259"/>
    </source>
</evidence>
<keyword evidence="10" id="KW-0807">Transducer</keyword>
<accession>A0ABN9MHG6</accession>
<dbReference type="InterPro" id="IPR038550">
    <property type="entry name" value="GPCR_3_9-Cys_sf"/>
</dbReference>
<comment type="caution">
    <text evidence="13">The sequence shown here is derived from an EMBL/GenBank/DDBJ whole genome shotgun (WGS) entry which is preliminary data.</text>
</comment>
<evidence type="ECO:0000313" key="14">
    <source>
        <dbReference type="Proteomes" id="UP001176940"/>
    </source>
</evidence>
<gene>
    <name evidence="13" type="ORF">RIMI_LOCUS21056974</name>
</gene>
<keyword evidence="9" id="KW-0325">Glycoprotein</keyword>
<feature type="transmembrane region" description="Helical" evidence="11">
    <location>
        <begin position="498"/>
        <end position="521"/>
    </location>
</feature>
<dbReference type="PANTHER" id="PTHR24061">
    <property type="entry name" value="CALCIUM-SENSING RECEPTOR-RELATED"/>
    <property type="match status" value="1"/>
</dbReference>
<evidence type="ECO:0000256" key="9">
    <source>
        <dbReference type="ARBA" id="ARBA00023180"/>
    </source>
</evidence>
<dbReference type="InterPro" id="IPR001828">
    <property type="entry name" value="ANF_lig-bd_rcpt"/>
</dbReference>
<dbReference type="Pfam" id="PF00003">
    <property type="entry name" value="7tm_3"/>
    <property type="match status" value="1"/>
</dbReference>
<evidence type="ECO:0000256" key="11">
    <source>
        <dbReference type="SAM" id="Phobius"/>
    </source>
</evidence>
<dbReference type="InterPro" id="IPR000337">
    <property type="entry name" value="GPCR_3"/>
</dbReference>
<dbReference type="InterPro" id="IPR011500">
    <property type="entry name" value="GPCR_3_9-Cys_dom"/>
</dbReference>
<keyword evidence="5 11" id="KW-1133">Transmembrane helix</keyword>
<dbReference type="PANTHER" id="PTHR24061:SF554">
    <property type="entry name" value="VOMERONASAL TYPE-2 RECEPTOR 26"/>
    <property type="match status" value="1"/>
</dbReference>
<evidence type="ECO:0000256" key="4">
    <source>
        <dbReference type="ARBA" id="ARBA00022729"/>
    </source>
</evidence>
<evidence type="ECO:0000256" key="8">
    <source>
        <dbReference type="ARBA" id="ARBA00023170"/>
    </source>
</evidence>
<evidence type="ECO:0000256" key="6">
    <source>
        <dbReference type="ARBA" id="ARBA00023040"/>
    </source>
</evidence>
<keyword evidence="8" id="KW-0675">Receptor</keyword>
<keyword evidence="7 11" id="KW-0472">Membrane</keyword>
<evidence type="ECO:0000256" key="3">
    <source>
        <dbReference type="ARBA" id="ARBA00022692"/>
    </source>
</evidence>
<evidence type="ECO:0000313" key="13">
    <source>
        <dbReference type="EMBL" id="CAJ0966220.1"/>
    </source>
</evidence>
<evidence type="ECO:0000256" key="2">
    <source>
        <dbReference type="ARBA" id="ARBA00022475"/>
    </source>
</evidence>
<feature type="transmembrane region" description="Helical" evidence="11">
    <location>
        <begin position="541"/>
        <end position="560"/>
    </location>
</feature>
<dbReference type="Pfam" id="PF07562">
    <property type="entry name" value="NCD3G"/>
    <property type="match status" value="1"/>
</dbReference>
<dbReference type="InterPro" id="IPR017978">
    <property type="entry name" value="GPCR_3_C"/>
</dbReference>
<organism evidence="13 14">
    <name type="scientific">Ranitomeya imitator</name>
    <name type="common">mimic poison frog</name>
    <dbReference type="NCBI Taxonomy" id="111125"/>
    <lineage>
        <taxon>Eukaryota</taxon>
        <taxon>Metazoa</taxon>
        <taxon>Chordata</taxon>
        <taxon>Craniata</taxon>
        <taxon>Vertebrata</taxon>
        <taxon>Euteleostomi</taxon>
        <taxon>Amphibia</taxon>
        <taxon>Batrachia</taxon>
        <taxon>Anura</taxon>
        <taxon>Neobatrachia</taxon>
        <taxon>Hyloidea</taxon>
        <taxon>Dendrobatidae</taxon>
        <taxon>Dendrobatinae</taxon>
        <taxon>Ranitomeya</taxon>
    </lineage>
</organism>
<dbReference type="InterPro" id="IPR004073">
    <property type="entry name" value="GPCR_3_vmron_rcpt_2"/>
</dbReference>
<feature type="transmembrane region" description="Helical" evidence="11">
    <location>
        <begin position="653"/>
        <end position="677"/>
    </location>
</feature>
<dbReference type="EMBL" id="CAUEEQ010072734">
    <property type="protein sequence ID" value="CAJ0966220.1"/>
    <property type="molecule type" value="Genomic_DNA"/>
</dbReference>
<keyword evidence="4" id="KW-0732">Signal</keyword>
<dbReference type="InterPro" id="IPR028082">
    <property type="entry name" value="Peripla_BP_I"/>
</dbReference>
<evidence type="ECO:0000256" key="1">
    <source>
        <dbReference type="ARBA" id="ARBA00004651"/>
    </source>
</evidence>